<dbReference type="AlphaFoldDB" id="A0A5N6KVY1"/>
<dbReference type="EMBL" id="VIBQ01000014">
    <property type="protein sequence ID" value="KAB8349499.1"/>
    <property type="molecule type" value="Genomic_DNA"/>
</dbReference>
<dbReference type="GO" id="GO:0003677">
    <property type="term" value="F:DNA binding"/>
    <property type="evidence" value="ECO:0007669"/>
    <property type="project" value="InterPro"/>
</dbReference>
<name>A0A5N6KVY1_9ROSI</name>
<dbReference type="GO" id="GO:0046872">
    <property type="term" value="F:metal ion binding"/>
    <property type="evidence" value="ECO:0007669"/>
    <property type="project" value="UniProtKB-KW"/>
</dbReference>
<dbReference type="Proteomes" id="UP000327013">
    <property type="component" value="Unassembled WGS sequence"/>
</dbReference>
<keyword evidence="1" id="KW-0479">Metal-binding</keyword>
<feature type="domain" description="Aflatoxin regulatory protein" evidence="4">
    <location>
        <begin position="117"/>
        <end position="208"/>
    </location>
</feature>
<sequence>MIATTDHFEQLDLPTNWPTSDSLSTASSTLYGSASGSTSSSSSHLYGNNGDILMTPLDLGDSTDFSQHMNKDPFMDFSSLESSASQPLSDLSGYNTAASNSPTVCSRHGNGARGVLDCYAAADAILATLHFRSAASPLSSHSQPPGTRSTVLYFDYVVRTAHIAVCKLQSLLRCRCASDAHMTLLFSSIISISLYWYRAAAGVTDQENVEHQRPSSNSSNSSSRLPSVDSDAPFLNVGMHAAVVLTVYADAPDAEDQEPMRRALIISKLRHVERVIDALAHVDANASNATDNLTDYAHSTAAESTLNKSLSGWLRGELRKTIVRIGEAYGGASAVAFSA</sequence>
<reference evidence="5 6" key="1">
    <citation type="submission" date="2019-06" db="EMBL/GenBank/DDBJ databases">
        <title>A chromosomal-level reference genome of Carpinus fangiana (Coryloideae, Betulaceae).</title>
        <authorList>
            <person name="Yang X."/>
            <person name="Wang Z."/>
            <person name="Zhang L."/>
            <person name="Hao G."/>
            <person name="Liu J."/>
            <person name="Yang Y."/>
        </authorList>
    </citation>
    <scope>NUCLEOTIDE SEQUENCE [LARGE SCALE GENOMIC DNA]</scope>
    <source>
        <strain evidence="5">Cfa_2016G</strain>
        <tissue evidence="5">Leaf</tissue>
    </source>
</reference>
<dbReference type="OrthoDB" id="2328572at2759"/>
<evidence type="ECO:0000313" key="5">
    <source>
        <dbReference type="EMBL" id="KAB8349499.1"/>
    </source>
</evidence>
<evidence type="ECO:0000256" key="1">
    <source>
        <dbReference type="ARBA" id="ARBA00022723"/>
    </source>
</evidence>
<dbReference type="GO" id="GO:0005634">
    <property type="term" value="C:nucleus"/>
    <property type="evidence" value="ECO:0007669"/>
    <property type="project" value="InterPro"/>
</dbReference>
<keyword evidence="2" id="KW-0539">Nucleus</keyword>
<organism evidence="5 6">
    <name type="scientific">Carpinus fangiana</name>
    <dbReference type="NCBI Taxonomy" id="176857"/>
    <lineage>
        <taxon>Eukaryota</taxon>
        <taxon>Viridiplantae</taxon>
        <taxon>Streptophyta</taxon>
        <taxon>Embryophyta</taxon>
        <taxon>Tracheophyta</taxon>
        <taxon>Spermatophyta</taxon>
        <taxon>Magnoliopsida</taxon>
        <taxon>eudicotyledons</taxon>
        <taxon>Gunneridae</taxon>
        <taxon>Pentapetalae</taxon>
        <taxon>rosids</taxon>
        <taxon>fabids</taxon>
        <taxon>Fagales</taxon>
        <taxon>Betulaceae</taxon>
        <taxon>Carpinus</taxon>
    </lineage>
</organism>
<protein>
    <recommendedName>
        <fullName evidence="4">Aflatoxin regulatory protein domain-containing protein</fullName>
    </recommendedName>
</protein>
<proteinExistence type="predicted"/>
<keyword evidence="6" id="KW-1185">Reference proteome</keyword>
<gene>
    <name evidence="5" type="ORF">FH972_023525</name>
</gene>
<comment type="caution">
    <text evidence="5">The sequence shown here is derived from an EMBL/GenBank/DDBJ whole genome shotgun (WGS) entry which is preliminary data.</text>
</comment>
<evidence type="ECO:0000256" key="3">
    <source>
        <dbReference type="SAM" id="MobiDB-lite"/>
    </source>
</evidence>
<dbReference type="InterPro" id="IPR013700">
    <property type="entry name" value="AflR"/>
</dbReference>
<dbReference type="Pfam" id="PF08493">
    <property type="entry name" value="AflR"/>
    <property type="match status" value="1"/>
</dbReference>
<accession>A0A5N6KVY1</accession>
<evidence type="ECO:0000313" key="6">
    <source>
        <dbReference type="Proteomes" id="UP000327013"/>
    </source>
</evidence>
<evidence type="ECO:0000256" key="2">
    <source>
        <dbReference type="ARBA" id="ARBA00023242"/>
    </source>
</evidence>
<evidence type="ECO:0000259" key="4">
    <source>
        <dbReference type="Pfam" id="PF08493"/>
    </source>
</evidence>
<feature type="region of interest" description="Disordered" evidence="3">
    <location>
        <begin position="207"/>
        <end position="227"/>
    </location>
</feature>
<dbReference type="GO" id="GO:0006355">
    <property type="term" value="P:regulation of DNA-templated transcription"/>
    <property type="evidence" value="ECO:0007669"/>
    <property type="project" value="InterPro"/>
</dbReference>